<proteinExistence type="predicted"/>
<dbReference type="RefSeq" id="WP_167163898.1">
    <property type="nucleotide sequence ID" value="NZ_BAAAOO010000012.1"/>
</dbReference>
<reference evidence="1 2" key="1">
    <citation type="submission" date="2020-02" db="EMBL/GenBank/DDBJ databases">
        <title>Sequencing the genomes of 1000 actinobacteria strains.</title>
        <authorList>
            <person name="Klenk H.-P."/>
        </authorList>
    </citation>
    <scope>NUCLEOTIDE SEQUENCE [LARGE SCALE GENOMIC DNA]</scope>
    <source>
        <strain evidence="1 2">DSM 19609</strain>
    </source>
</reference>
<comment type="caution">
    <text evidence="1">The sequence shown here is derived from an EMBL/GenBank/DDBJ whole genome shotgun (WGS) entry which is preliminary data.</text>
</comment>
<name>A0ABX0SDU0_9ACTN</name>
<dbReference type="Proteomes" id="UP000749311">
    <property type="component" value="Unassembled WGS sequence"/>
</dbReference>
<dbReference type="InterPro" id="IPR011990">
    <property type="entry name" value="TPR-like_helical_dom_sf"/>
</dbReference>
<keyword evidence="2" id="KW-1185">Reference proteome</keyword>
<accession>A0ABX0SDU0</accession>
<dbReference type="Gene3D" id="1.25.40.10">
    <property type="entry name" value="Tetratricopeptide repeat domain"/>
    <property type="match status" value="1"/>
</dbReference>
<gene>
    <name evidence="1" type="ORF">FB473_000138</name>
</gene>
<protein>
    <submittedName>
        <fullName evidence="1">Tetratricopeptide (TPR) repeat protein</fullName>
    </submittedName>
</protein>
<evidence type="ECO:0000313" key="2">
    <source>
        <dbReference type="Proteomes" id="UP000749311"/>
    </source>
</evidence>
<organism evidence="1 2">
    <name type="scientific">Brooklawnia cerclae</name>
    <dbReference type="NCBI Taxonomy" id="349934"/>
    <lineage>
        <taxon>Bacteria</taxon>
        <taxon>Bacillati</taxon>
        <taxon>Actinomycetota</taxon>
        <taxon>Actinomycetes</taxon>
        <taxon>Propionibacteriales</taxon>
        <taxon>Propionibacteriaceae</taxon>
        <taxon>Brooklawnia</taxon>
    </lineage>
</organism>
<evidence type="ECO:0000313" key="1">
    <source>
        <dbReference type="EMBL" id="NIH55493.1"/>
    </source>
</evidence>
<dbReference type="SUPFAM" id="SSF48452">
    <property type="entry name" value="TPR-like"/>
    <property type="match status" value="2"/>
</dbReference>
<dbReference type="EMBL" id="JAAMOZ010000001">
    <property type="protein sequence ID" value="NIH55493.1"/>
    <property type="molecule type" value="Genomic_DNA"/>
</dbReference>
<sequence>MTQTSPDEPYDQADYDRVSAIREEAFKAWDTGRRADAIRLSDQWWDAIPGAKLGHMAEEQAALEMARAAAEAGDTVEARRWLARGREAYGDGDIGRELCGFVEGIVCYAEGDLDKAYAWFKASYDFMGRRTFSDKRDQTYWNFFADRAHLPRTAKKASKKTLEKLADEGDQQQAAGNLDDAIATWRQAIDMLDDTPTDHPMAMWFYASIGDALTEARRWDEADQALNQALAAGGTGNAFVWLRKGQALAELGNQKAALDALTSAYMLDGDEIFDDEDPKYRQLLIDAGVIHQP</sequence>